<evidence type="ECO:0000313" key="2">
    <source>
        <dbReference type="EMBL" id="QEG22529.1"/>
    </source>
</evidence>
<dbReference type="Proteomes" id="UP000322214">
    <property type="component" value="Chromosome"/>
</dbReference>
<feature type="transmembrane region" description="Helical" evidence="1">
    <location>
        <begin position="156"/>
        <end position="176"/>
    </location>
</feature>
<keyword evidence="3" id="KW-1185">Reference proteome</keyword>
<keyword evidence="1" id="KW-0472">Membrane</keyword>
<accession>A0A5B9PAL5</accession>
<evidence type="ECO:0008006" key="4">
    <source>
        <dbReference type="Google" id="ProtNLM"/>
    </source>
</evidence>
<organism evidence="2 3">
    <name type="scientific">Mariniblastus fucicola</name>
    <dbReference type="NCBI Taxonomy" id="980251"/>
    <lineage>
        <taxon>Bacteria</taxon>
        <taxon>Pseudomonadati</taxon>
        <taxon>Planctomycetota</taxon>
        <taxon>Planctomycetia</taxon>
        <taxon>Pirellulales</taxon>
        <taxon>Pirellulaceae</taxon>
        <taxon>Mariniblastus</taxon>
    </lineage>
</organism>
<name>A0A5B9PAL5_9BACT</name>
<sequence>MRHRGMRRSNRLTWIASHERLDSKQPKPFFELHAMELTEIFAQLSRWAHIIAAIVLTGGTLFMRFALVPAMLETSASEEVQQAVRKRWMKWVAGAALFLLVSGFYNAYLKAIGFELSPIYNGFLGAKILLGFFAFWLSATLVGRSERAKRFREREIFWLNILTSVVLVIVLMAGFMKMDSTDYVKKVKSEPVTVVEE</sequence>
<evidence type="ECO:0000256" key="1">
    <source>
        <dbReference type="SAM" id="Phobius"/>
    </source>
</evidence>
<dbReference type="KEGG" id="mff:MFFC18_24100"/>
<protein>
    <recommendedName>
        <fullName evidence="4">Copper resistance protein D</fullName>
    </recommendedName>
</protein>
<evidence type="ECO:0000313" key="3">
    <source>
        <dbReference type="Proteomes" id="UP000322214"/>
    </source>
</evidence>
<proteinExistence type="predicted"/>
<keyword evidence="1" id="KW-0812">Transmembrane</keyword>
<feature type="transmembrane region" description="Helical" evidence="1">
    <location>
        <begin position="88"/>
        <end position="108"/>
    </location>
</feature>
<dbReference type="EMBL" id="CP042912">
    <property type="protein sequence ID" value="QEG22529.1"/>
    <property type="molecule type" value="Genomic_DNA"/>
</dbReference>
<keyword evidence="1" id="KW-1133">Transmembrane helix</keyword>
<feature type="transmembrane region" description="Helical" evidence="1">
    <location>
        <begin position="120"/>
        <end position="144"/>
    </location>
</feature>
<dbReference type="AlphaFoldDB" id="A0A5B9PAL5"/>
<reference evidence="2 3" key="1">
    <citation type="submission" date="2019-08" db="EMBL/GenBank/DDBJ databases">
        <title>Deep-cultivation of Planctomycetes and their phenomic and genomic characterization uncovers novel biology.</title>
        <authorList>
            <person name="Wiegand S."/>
            <person name="Jogler M."/>
            <person name="Boedeker C."/>
            <person name="Pinto D."/>
            <person name="Vollmers J."/>
            <person name="Rivas-Marin E."/>
            <person name="Kohn T."/>
            <person name="Peeters S.H."/>
            <person name="Heuer A."/>
            <person name="Rast P."/>
            <person name="Oberbeckmann S."/>
            <person name="Bunk B."/>
            <person name="Jeske O."/>
            <person name="Meyerdierks A."/>
            <person name="Storesund J.E."/>
            <person name="Kallscheuer N."/>
            <person name="Luecker S."/>
            <person name="Lage O.M."/>
            <person name="Pohl T."/>
            <person name="Merkel B.J."/>
            <person name="Hornburger P."/>
            <person name="Mueller R.-W."/>
            <person name="Bruemmer F."/>
            <person name="Labrenz M."/>
            <person name="Spormann A.M."/>
            <person name="Op den Camp H."/>
            <person name="Overmann J."/>
            <person name="Amann R."/>
            <person name="Jetten M.S.M."/>
            <person name="Mascher T."/>
            <person name="Medema M.H."/>
            <person name="Devos D.P."/>
            <person name="Kaster A.-K."/>
            <person name="Ovreas L."/>
            <person name="Rohde M."/>
            <person name="Galperin M.Y."/>
            <person name="Jogler C."/>
        </authorList>
    </citation>
    <scope>NUCLEOTIDE SEQUENCE [LARGE SCALE GENOMIC DNA]</scope>
    <source>
        <strain evidence="2 3">FC18</strain>
    </source>
</reference>
<gene>
    <name evidence="2" type="ORF">MFFC18_24100</name>
</gene>